<feature type="binding site" evidence="6">
    <location>
        <begin position="284"/>
        <end position="291"/>
    </location>
    <ligand>
        <name>ATP</name>
        <dbReference type="ChEBI" id="CHEBI:30616"/>
    </ligand>
</feature>
<dbReference type="Gene3D" id="3.40.50.300">
    <property type="entry name" value="P-loop containing nucleotide triphosphate hydrolases"/>
    <property type="match status" value="2"/>
</dbReference>
<keyword evidence="3 6" id="KW-0378">Hydrolase</keyword>
<dbReference type="InterPro" id="IPR045028">
    <property type="entry name" value="DinG/Rad3-like"/>
</dbReference>
<dbReference type="PROSITE" id="PS51193">
    <property type="entry name" value="HELICASE_ATP_BIND_2"/>
    <property type="match status" value="1"/>
</dbReference>
<dbReference type="EMBL" id="JBHTBY010000006">
    <property type="protein sequence ID" value="MFC7320669.1"/>
    <property type="molecule type" value="Genomic_DNA"/>
</dbReference>
<dbReference type="CDD" id="cd06127">
    <property type="entry name" value="DEDDh"/>
    <property type="match status" value="1"/>
</dbReference>
<dbReference type="SUPFAM" id="SSF52540">
    <property type="entry name" value="P-loop containing nucleoside triphosphate hydrolases"/>
    <property type="match status" value="1"/>
</dbReference>
<dbReference type="NCBIfam" id="TIGR01407">
    <property type="entry name" value="dinG_rel"/>
    <property type="match status" value="1"/>
</dbReference>
<dbReference type="SMART" id="SM00479">
    <property type="entry name" value="EXOIII"/>
    <property type="match status" value="1"/>
</dbReference>
<dbReference type="PANTHER" id="PTHR11472:SF34">
    <property type="entry name" value="REGULATOR OF TELOMERE ELONGATION HELICASE 1"/>
    <property type="match status" value="1"/>
</dbReference>
<evidence type="ECO:0000256" key="4">
    <source>
        <dbReference type="ARBA" id="ARBA00022839"/>
    </source>
</evidence>
<evidence type="ECO:0000256" key="3">
    <source>
        <dbReference type="ARBA" id="ARBA00022801"/>
    </source>
</evidence>
<gene>
    <name evidence="6 7 9" type="primary">dinG</name>
    <name evidence="9" type="ORF">ACFQMN_07230</name>
</gene>
<sequence>MATFAVVDLETTGNASSKKDRIIEIGIVVLKDSRVVKEFSSLVYPERDIPPFITSLTGIDDEDVSHAPLFSEIAEEVYGLFKNAYIVAHNIEFDLGFLNAELNACGFSSLNNQIIDTVELARVLIPTSPSFKLGRISEALNFGHDRPHRALSDAQVTGELLIYLLDSLYKLPERTLTHLLKVTSKLKSGFREFIEEALNRVRYRADQEEEYTLWHGIAVRKLPSAHTDGFEISENYEEWLENLYEGEEGFKRSMLDFEQREGQRKMSDLVHQSLTERRHALLEAGAGTGKSLAYLVSALYYSIKNQQRIVVSTHTTSLQNQLLKDEVPKIAEALDQPVKAELFKGRSHYISLVHFSYELENSVHDNYDEALAKSMILVWLTQTTTGDIDEIQLPSNGQQFWHKVSAEQSKKAVQLKSEASYFEWAEKKASQANIIITNHSILCLDLISSEKHLPPYDKIIIDEGHQLESVASRYFGIRLNYKELQRQLSQMGEQFSERYFKEGGTAFMQLLDRHRQAIDKAKDELNQLMRYLYQGIRKSRQAGKSKSDIGRIQYSLEDEKDKRLLETAEEMTNRFLSNISSIKRLMLSMKDQLLPAARSSSSKEPAILLNRLDHSIMICEKIENQLYSYFSPLEANENEAKWIEIEGEGPNHSLYMFSEPVQLNQILRERLFSSKQSVIVTSATLTTNRSFNFIKGSLGITNDNRLIEENIPSPYSFDQNVKLMVPNDFPNVRDNQEEFIYSVSEAIYSMAHITKGRMLVLFTSYDMLKKTYYLLKELINPEEYMIFGQGVSSGSRDRLKKNFQAFDQSILLGTSSFWEGVDIPGDDLSCLVIVRLPFQPPGQPVQSKREQLVRQLGKNPFMEYSLPEAIIRFRQGFGRLIRSSTDRGIVFICDQRIIESSYGKYFLSSIPDIPVTHESTNKLIKQMEDWL</sequence>
<dbReference type="InterPro" id="IPR036397">
    <property type="entry name" value="RNaseH_sf"/>
</dbReference>
<dbReference type="Pfam" id="PF00929">
    <property type="entry name" value="RNase_T"/>
    <property type="match status" value="1"/>
</dbReference>
<dbReference type="Gene3D" id="3.30.420.10">
    <property type="entry name" value="Ribonuclease H-like superfamily/Ribonuclease H"/>
    <property type="match status" value="1"/>
</dbReference>
<proteinExistence type="inferred from homology"/>
<dbReference type="HAMAP" id="MF_02206">
    <property type="entry name" value="DinG_exonucl"/>
    <property type="match status" value="1"/>
</dbReference>
<evidence type="ECO:0000256" key="5">
    <source>
        <dbReference type="ARBA" id="ARBA00022840"/>
    </source>
</evidence>
<dbReference type="Proteomes" id="UP001596494">
    <property type="component" value="Unassembled WGS sequence"/>
</dbReference>
<keyword evidence="2 6" id="KW-0547">Nucleotide-binding</keyword>
<evidence type="ECO:0000256" key="7">
    <source>
        <dbReference type="RuleBase" id="RU364106"/>
    </source>
</evidence>
<comment type="caution">
    <text evidence="9">The sequence shown here is derived from an EMBL/GenBank/DDBJ whole genome shotgun (WGS) entry which is preliminary data.</text>
</comment>
<dbReference type="NCBIfam" id="NF005981">
    <property type="entry name" value="PRK08074.1"/>
    <property type="match status" value="1"/>
</dbReference>
<keyword evidence="9" id="KW-0347">Helicase</keyword>
<dbReference type="SUPFAM" id="SSF53098">
    <property type="entry name" value="Ribonuclease H-like"/>
    <property type="match status" value="1"/>
</dbReference>
<evidence type="ECO:0000256" key="6">
    <source>
        <dbReference type="HAMAP-Rule" id="MF_02206"/>
    </source>
</evidence>
<comment type="caution">
    <text evidence="6">Lacks conserved residue(s) required for the propagation of feature annotation.</text>
</comment>
<protein>
    <recommendedName>
        <fullName evidence="6 7">3'-5' exonuclease DinG</fullName>
        <ecNumber evidence="6 7">3.1.-.-</ecNumber>
    </recommendedName>
</protein>
<organism evidence="9 10">
    <name type="scientific">Halobacillus campisalis</name>
    <dbReference type="NCBI Taxonomy" id="435909"/>
    <lineage>
        <taxon>Bacteria</taxon>
        <taxon>Bacillati</taxon>
        <taxon>Bacillota</taxon>
        <taxon>Bacilli</taxon>
        <taxon>Bacillales</taxon>
        <taxon>Bacillaceae</taxon>
        <taxon>Halobacillus</taxon>
    </lineage>
</organism>
<dbReference type="PANTHER" id="PTHR11472">
    <property type="entry name" value="DNA REPAIR DEAD HELICASE RAD3/XP-D SUBFAMILY MEMBER"/>
    <property type="match status" value="1"/>
</dbReference>
<dbReference type="InterPro" id="IPR012337">
    <property type="entry name" value="RNaseH-like_sf"/>
</dbReference>
<keyword evidence="5 6" id="KW-0067">ATP-binding</keyword>
<keyword evidence="1 6" id="KW-0540">Nuclease</keyword>
<dbReference type="SMART" id="SM00491">
    <property type="entry name" value="HELICc2"/>
    <property type="match status" value="1"/>
</dbReference>
<dbReference type="InterPro" id="IPR027417">
    <property type="entry name" value="P-loop_NTPase"/>
</dbReference>
<name>A0ABW2K3H7_9BACI</name>
<comment type="function">
    <text evidence="6 7">3'-5' exonuclease.</text>
</comment>
<dbReference type="InterPro" id="IPR006555">
    <property type="entry name" value="ATP-dep_Helicase_C"/>
</dbReference>
<evidence type="ECO:0000256" key="1">
    <source>
        <dbReference type="ARBA" id="ARBA00022722"/>
    </source>
</evidence>
<dbReference type="NCBIfam" id="TIGR00573">
    <property type="entry name" value="dnaq"/>
    <property type="match status" value="1"/>
</dbReference>
<keyword evidence="10" id="KW-1185">Reference proteome</keyword>
<evidence type="ECO:0000259" key="8">
    <source>
        <dbReference type="PROSITE" id="PS51193"/>
    </source>
</evidence>
<feature type="domain" description="Helicase ATP-binding" evidence="8">
    <location>
        <begin position="249"/>
        <end position="531"/>
    </location>
</feature>
<dbReference type="InterPro" id="IPR006310">
    <property type="entry name" value="DinG"/>
</dbReference>
<dbReference type="InterPro" id="IPR014013">
    <property type="entry name" value="Helic_SF1/SF2_ATP-bd_DinG/Rad3"/>
</dbReference>
<evidence type="ECO:0000256" key="2">
    <source>
        <dbReference type="ARBA" id="ARBA00022741"/>
    </source>
</evidence>
<dbReference type="InterPro" id="IPR006054">
    <property type="entry name" value="DnaQ"/>
</dbReference>
<dbReference type="GO" id="GO:0016787">
    <property type="term" value="F:hydrolase activity"/>
    <property type="evidence" value="ECO:0007669"/>
    <property type="project" value="UniProtKB-KW"/>
</dbReference>
<evidence type="ECO:0000313" key="9">
    <source>
        <dbReference type="EMBL" id="MFC7320669.1"/>
    </source>
</evidence>
<accession>A0ABW2K3H7</accession>
<dbReference type="RefSeq" id="WP_289214289.1">
    <property type="nucleotide sequence ID" value="NZ_JAPVRC010000001.1"/>
</dbReference>
<dbReference type="EC" id="3.1.-.-" evidence="6 7"/>
<dbReference type="Pfam" id="PF13307">
    <property type="entry name" value="Helicase_C_2"/>
    <property type="match status" value="1"/>
</dbReference>
<keyword evidence="4 6" id="KW-0269">Exonuclease</keyword>
<evidence type="ECO:0000313" key="10">
    <source>
        <dbReference type="Proteomes" id="UP001596494"/>
    </source>
</evidence>
<dbReference type="GO" id="GO:0003678">
    <property type="term" value="F:DNA helicase activity"/>
    <property type="evidence" value="ECO:0007669"/>
    <property type="project" value="UniProtKB-EC"/>
</dbReference>
<dbReference type="InterPro" id="IPR013520">
    <property type="entry name" value="Ribonucl_H"/>
</dbReference>
<reference evidence="10" key="1">
    <citation type="journal article" date="2019" name="Int. J. Syst. Evol. Microbiol.">
        <title>The Global Catalogue of Microorganisms (GCM) 10K type strain sequencing project: providing services to taxonomists for standard genome sequencing and annotation.</title>
        <authorList>
            <consortium name="The Broad Institute Genomics Platform"/>
            <consortium name="The Broad Institute Genome Sequencing Center for Infectious Disease"/>
            <person name="Wu L."/>
            <person name="Ma J."/>
        </authorList>
    </citation>
    <scope>NUCLEOTIDE SEQUENCE [LARGE SCALE GENOMIC DNA]</scope>
    <source>
        <strain evidence="10">CCUG 73951</strain>
    </source>
</reference>
<comment type="similarity">
    <text evidence="6 7">Belongs to the helicase family. DinG subfamily. Type 2 sub-subfamily.</text>
</comment>